<evidence type="ECO:0000256" key="5">
    <source>
        <dbReference type="ARBA" id="ARBA00022989"/>
    </source>
</evidence>
<dbReference type="Proteomes" id="UP000008956">
    <property type="component" value="Chromosome"/>
</dbReference>
<feature type="transmembrane region" description="Helical" evidence="7">
    <location>
        <begin position="202"/>
        <end position="225"/>
    </location>
</feature>
<evidence type="ECO:0000256" key="4">
    <source>
        <dbReference type="ARBA" id="ARBA00022692"/>
    </source>
</evidence>
<dbReference type="HOGENOM" id="CLU_027408_0_0_9"/>
<dbReference type="KEGG" id="rto:RTO_24970"/>
<dbReference type="InterPro" id="IPR018043">
    <property type="entry name" value="Na/Gal_symport_CS"/>
</dbReference>
<dbReference type="PROSITE" id="PS00872">
    <property type="entry name" value="NA_GALACTOSIDE_SYMP"/>
    <property type="match status" value="1"/>
</dbReference>
<dbReference type="GO" id="GO:0005886">
    <property type="term" value="C:plasma membrane"/>
    <property type="evidence" value="ECO:0007669"/>
    <property type="project" value="UniProtKB-SubCell"/>
</dbReference>
<evidence type="ECO:0000313" key="8">
    <source>
        <dbReference type="EMBL" id="CBL26976.1"/>
    </source>
</evidence>
<dbReference type="GO" id="GO:0008643">
    <property type="term" value="P:carbohydrate transport"/>
    <property type="evidence" value="ECO:0007669"/>
    <property type="project" value="InterPro"/>
</dbReference>
<feature type="transmembrane region" description="Helical" evidence="7">
    <location>
        <begin position="263"/>
        <end position="281"/>
    </location>
</feature>
<dbReference type="InterPro" id="IPR039672">
    <property type="entry name" value="MFS_2"/>
</dbReference>
<keyword evidence="3" id="KW-1003">Cell membrane</keyword>
<feature type="transmembrane region" description="Helical" evidence="7">
    <location>
        <begin position="326"/>
        <end position="348"/>
    </location>
</feature>
<evidence type="ECO:0000256" key="6">
    <source>
        <dbReference type="ARBA" id="ARBA00023136"/>
    </source>
</evidence>
<sequence length="510" mass="56315">MKEVQEMSAQMKRLNIADEKFSGKKAFGFSLVRLGNILAGLMIGEVTYFATNSLALTAAAISTGVAIKTAIDAVTDLIMGTIVDRTHTKYGKARPYVLAGILMWITLIACFAVPTSWFAGMAPERRNLWMVVYITVFNALHSAIFSTIVNIAYETHIKRSIVKEENRIKSLTVIGIIYAVGSLVLQMVLPAIINIFHGSQTGFVLMAVVTAIFGIIACIVCFFLCPEYTEEELAAFGGYDVEEANKKIPISEFLKDVLKNKYLVMYTCINFLYMVILMSSFTTGQYYFQYVFGNLGTFSIVMVMSAILLPLYFFIPKICKRFGVAAVIRTTMIIAVIGVLIRVVAPSLLPTQCIGYLCVSLPNIFVACVGSQINFECMEYGRYKTGVIAEGMYSAFVSFAQKMATSLSSLIIGVILSVSGFDYLTAAVVNNGFTDWSELSALGTEGYEKYVEGGTHTVEAAMSGINFAYNWMPLIFLVICIILFCFFHLERDLKELRVANGLNEDGSMKK</sequence>
<feature type="transmembrane region" description="Helical" evidence="7">
    <location>
        <begin position="287"/>
        <end position="314"/>
    </location>
</feature>
<evidence type="ECO:0000256" key="7">
    <source>
        <dbReference type="SAM" id="Phobius"/>
    </source>
</evidence>
<dbReference type="AlphaFoldDB" id="D4M6W4"/>
<dbReference type="GO" id="GO:0006814">
    <property type="term" value="P:sodium ion transport"/>
    <property type="evidence" value="ECO:0007669"/>
    <property type="project" value="InterPro"/>
</dbReference>
<proteinExistence type="predicted"/>
<name>D4M6W4_9FIRM</name>
<protein>
    <submittedName>
        <fullName evidence="8">Na+/melibiose symporter and related transporters</fullName>
    </submittedName>
</protein>
<dbReference type="PATRIC" id="fig|657313.3.peg.2381"/>
<dbReference type="PANTHER" id="PTHR11328:SF24">
    <property type="entry name" value="MAJOR FACILITATOR SUPERFAMILY (MFS) PROFILE DOMAIN-CONTAINING PROTEIN"/>
    <property type="match status" value="1"/>
</dbReference>
<reference evidence="8 9" key="1">
    <citation type="submission" date="2010-03" db="EMBL/GenBank/DDBJ databases">
        <title>The genome sequence of Ruminococcus torques L2-14.</title>
        <authorList>
            <consortium name="metaHIT consortium -- http://www.metahit.eu/"/>
            <person name="Pajon A."/>
            <person name="Turner K."/>
            <person name="Parkhill J."/>
            <person name="Duncan S."/>
            <person name="Flint H."/>
        </authorList>
    </citation>
    <scope>NUCLEOTIDE SEQUENCE [LARGE SCALE GENOMIC DNA]</scope>
    <source>
        <strain evidence="8 9">L2-14</strain>
    </source>
</reference>
<feature type="transmembrane region" description="Helical" evidence="7">
    <location>
        <begin position="96"/>
        <end position="119"/>
    </location>
</feature>
<keyword evidence="6 7" id="KW-0472">Membrane</keyword>
<feature type="transmembrane region" description="Helical" evidence="7">
    <location>
        <begin position="471"/>
        <end position="489"/>
    </location>
</feature>
<feature type="transmembrane region" description="Helical" evidence="7">
    <location>
        <begin position="354"/>
        <end position="375"/>
    </location>
</feature>
<organism evidence="8 9">
    <name type="scientific">[Ruminococcus] torques L2-14</name>
    <dbReference type="NCBI Taxonomy" id="657313"/>
    <lineage>
        <taxon>Bacteria</taxon>
        <taxon>Bacillati</taxon>
        <taxon>Bacillota</taxon>
        <taxon>Clostridia</taxon>
        <taxon>Lachnospirales</taxon>
        <taxon>Lachnospiraceae</taxon>
        <taxon>Mediterraneibacter</taxon>
    </lineage>
</organism>
<dbReference type="Pfam" id="PF13347">
    <property type="entry name" value="MFS_2"/>
    <property type="match status" value="1"/>
</dbReference>
<keyword evidence="5 7" id="KW-1133">Transmembrane helix</keyword>
<feature type="transmembrane region" description="Helical" evidence="7">
    <location>
        <begin position="131"/>
        <end position="153"/>
    </location>
</feature>
<reference evidence="8 9" key="2">
    <citation type="submission" date="2010-03" db="EMBL/GenBank/DDBJ databases">
        <authorList>
            <person name="Pajon A."/>
        </authorList>
    </citation>
    <scope>NUCLEOTIDE SEQUENCE [LARGE SCALE GENOMIC DNA]</scope>
    <source>
        <strain evidence="8 9">L2-14</strain>
    </source>
</reference>
<feature type="transmembrane region" description="Helical" evidence="7">
    <location>
        <begin position="410"/>
        <end position="429"/>
    </location>
</feature>
<accession>D4M6W4</accession>
<dbReference type="EMBL" id="FP929055">
    <property type="protein sequence ID" value="CBL26976.1"/>
    <property type="molecule type" value="Genomic_DNA"/>
</dbReference>
<keyword evidence="2" id="KW-0813">Transport</keyword>
<evidence type="ECO:0000256" key="3">
    <source>
        <dbReference type="ARBA" id="ARBA00022475"/>
    </source>
</evidence>
<feature type="transmembrane region" description="Helical" evidence="7">
    <location>
        <begin position="173"/>
        <end position="196"/>
    </location>
</feature>
<dbReference type="SUPFAM" id="SSF103473">
    <property type="entry name" value="MFS general substrate transporter"/>
    <property type="match status" value="1"/>
</dbReference>
<dbReference type="Gene3D" id="1.20.1250.20">
    <property type="entry name" value="MFS general substrate transporter like domains"/>
    <property type="match status" value="1"/>
</dbReference>
<gene>
    <name evidence="8" type="ORF">RTO_24970</name>
</gene>
<keyword evidence="4 7" id="KW-0812">Transmembrane</keyword>
<dbReference type="InterPro" id="IPR036259">
    <property type="entry name" value="MFS_trans_sf"/>
</dbReference>
<evidence type="ECO:0000256" key="2">
    <source>
        <dbReference type="ARBA" id="ARBA00022448"/>
    </source>
</evidence>
<evidence type="ECO:0000313" key="9">
    <source>
        <dbReference type="Proteomes" id="UP000008956"/>
    </source>
</evidence>
<evidence type="ECO:0000256" key="1">
    <source>
        <dbReference type="ARBA" id="ARBA00004651"/>
    </source>
</evidence>
<comment type="subcellular location">
    <subcellularLocation>
        <location evidence="1">Cell membrane</location>
        <topology evidence="1">Multi-pass membrane protein</topology>
    </subcellularLocation>
</comment>
<dbReference type="GO" id="GO:0015293">
    <property type="term" value="F:symporter activity"/>
    <property type="evidence" value="ECO:0007669"/>
    <property type="project" value="InterPro"/>
</dbReference>
<dbReference type="PANTHER" id="PTHR11328">
    <property type="entry name" value="MAJOR FACILITATOR SUPERFAMILY DOMAIN-CONTAINING PROTEIN"/>
    <property type="match status" value="1"/>
</dbReference>